<organism evidence="2 3">
    <name type="scientific">Candidatus Mycobacterium methanotrophicum</name>
    <dbReference type="NCBI Taxonomy" id="2943498"/>
    <lineage>
        <taxon>Bacteria</taxon>
        <taxon>Bacillati</taxon>
        <taxon>Actinomycetota</taxon>
        <taxon>Actinomycetes</taxon>
        <taxon>Mycobacteriales</taxon>
        <taxon>Mycobacteriaceae</taxon>
        <taxon>Mycobacterium</taxon>
    </lineage>
</organism>
<feature type="region of interest" description="Disordered" evidence="1">
    <location>
        <begin position="91"/>
        <end position="112"/>
    </location>
</feature>
<geneLocation type="plasmid" evidence="2 3">
    <name>unnamed</name>
</geneLocation>
<sequence>MNPGKTAAEPPVYGAPLGEILAHVWFDGFTSGASSGCGLFLPGEAADMKAVELASAAIRSPEIRAQVHVEIQERMRIFMAQAMKTAEAVPGLKPSDLGHFAQQPTTADKESR</sequence>
<dbReference type="Proteomes" id="UP001056610">
    <property type="component" value="Plasmid unnamed"/>
</dbReference>
<protein>
    <submittedName>
        <fullName evidence="2">Uncharacterized protein</fullName>
    </submittedName>
</protein>
<dbReference type="EMBL" id="CP097321">
    <property type="protein sequence ID" value="UQX13559.1"/>
    <property type="molecule type" value="Genomic_DNA"/>
</dbReference>
<proteinExistence type="predicted"/>
<dbReference type="RefSeq" id="WP_219068203.1">
    <property type="nucleotide sequence ID" value="NZ_CAJUXY010000032.1"/>
</dbReference>
<accession>A0ABY4QRP3</accession>
<gene>
    <name evidence="2" type="ORF">M5I08_25545</name>
</gene>
<keyword evidence="3" id="KW-1185">Reference proteome</keyword>
<evidence type="ECO:0000313" key="2">
    <source>
        <dbReference type="EMBL" id="UQX13559.1"/>
    </source>
</evidence>
<evidence type="ECO:0000313" key="3">
    <source>
        <dbReference type="Proteomes" id="UP001056610"/>
    </source>
</evidence>
<reference evidence="2" key="1">
    <citation type="submission" date="2022-05" db="EMBL/GenBank/DDBJ databases">
        <title>A methanotrophic Mycobacterium dominates a cave microbial ecosystem.</title>
        <authorList>
            <person name="Van Spanning R.J.M."/>
            <person name="Guan Q."/>
            <person name="Melkonian C."/>
            <person name="Gallant J."/>
            <person name="Polerecky L."/>
            <person name="Flot J.-F."/>
            <person name="Brandt B.W."/>
            <person name="Braster M."/>
            <person name="Iturbe Espinoza P."/>
            <person name="Aerts J."/>
            <person name="Meima-Franke M."/>
            <person name="Piersma S.R."/>
            <person name="Bunduc C."/>
            <person name="Ummels R."/>
            <person name="Pain A."/>
            <person name="Fleming E.J."/>
            <person name="van der Wel N."/>
            <person name="Gherman V.D."/>
            <person name="Sarbu S.M."/>
            <person name="Bodelier P.L.E."/>
            <person name="Bitter W."/>
        </authorList>
    </citation>
    <scope>NUCLEOTIDE SEQUENCE</scope>
    <source>
        <strain evidence="2">Sulfur Cave</strain>
        <plasmid evidence="2">unnamed</plasmid>
    </source>
</reference>
<evidence type="ECO:0000256" key="1">
    <source>
        <dbReference type="SAM" id="MobiDB-lite"/>
    </source>
</evidence>
<keyword evidence="2" id="KW-0614">Plasmid</keyword>
<name>A0ABY4QRP3_9MYCO</name>